<evidence type="ECO:0000313" key="1">
    <source>
        <dbReference type="EMBL" id="KKN47347.1"/>
    </source>
</evidence>
<name>A0A0F9RCZ3_9ZZZZ</name>
<dbReference type="Pfam" id="PF14384">
    <property type="entry name" value="BrnA_antitoxin"/>
    <property type="match status" value="1"/>
</dbReference>
<protein>
    <recommendedName>
        <fullName evidence="2">BrnA antitoxin family protein</fullName>
    </recommendedName>
</protein>
<gene>
    <name evidence="1" type="ORF">LCGC14_0663770</name>
</gene>
<dbReference type="InterPro" id="IPR025528">
    <property type="entry name" value="BrnA_antitoxin"/>
</dbReference>
<dbReference type="AlphaFoldDB" id="A0A0F9RCZ3"/>
<sequence>MHDSSKHRDDRAALLTRVRAEHAAMTDEEDVAITAAALADPDNPPIGENELRRIGRPPAAVRKRQVTVRLDPEVIHRLKAGGSGWQTRMNTVLRNALGIDR</sequence>
<reference evidence="1" key="1">
    <citation type="journal article" date="2015" name="Nature">
        <title>Complex archaea that bridge the gap between prokaryotes and eukaryotes.</title>
        <authorList>
            <person name="Spang A."/>
            <person name="Saw J.H."/>
            <person name="Jorgensen S.L."/>
            <person name="Zaremba-Niedzwiedzka K."/>
            <person name="Martijn J."/>
            <person name="Lind A.E."/>
            <person name="van Eijk R."/>
            <person name="Schleper C."/>
            <person name="Guy L."/>
            <person name="Ettema T.J."/>
        </authorList>
    </citation>
    <scope>NUCLEOTIDE SEQUENCE</scope>
</reference>
<comment type="caution">
    <text evidence="1">The sequence shown here is derived from an EMBL/GenBank/DDBJ whole genome shotgun (WGS) entry which is preliminary data.</text>
</comment>
<dbReference type="EMBL" id="LAZR01001281">
    <property type="protein sequence ID" value="KKN47347.1"/>
    <property type="molecule type" value="Genomic_DNA"/>
</dbReference>
<proteinExistence type="predicted"/>
<organism evidence="1">
    <name type="scientific">marine sediment metagenome</name>
    <dbReference type="NCBI Taxonomy" id="412755"/>
    <lineage>
        <taxon>unclassified sequences</taxon>
        <taxon>metagenomes</taxon>
        <taxon>ecological metagenomes</taxon>
    </lineage>
</organism>
<accession>A0A0F9RCZ3</accession>
<evidence type="ECO:0008006" key="2">
    <source>
        <dbReference type="Google" id="ProtNLM"/>
    </source>
</evidence>